<reference evidence="1 2" key="1">
    <citation type="submission" date="2019-10" db="EMBL/GenBank/DDBJ databases">
        <title>Assembly and Annotation for the nematode Trichostrongylus colubriformis.</title>
        <authorList>
            <person name="Martin J."/>
        </authorList>
    </citation>
    <scope>NUCLEOTIDE SEQUENCE [LARGE SCALE GENOMIC DNA]</scope>
    <source>
        <strain evidence="1">G859</strain>
        <tissue evidence="1">Whole worm</tissue>
    </source>
</reference>
<dbReference type="AlphaFoldDB" id="A0AAN8FEK7"/>
<dbReference type="Proteomes" id="UP001331761">
    <property type="component" value="Unassembled WGS sequence"/>
</dbReference>
<accession>A0AAN8FEK7</accession>
<comment type="caution">
    <text evidence="1">The sequence shown here is derived from an EMBL/GenBank/DDBJ whole genome shotgun (WGS) entry which is preliminary data.</text>
</comment>
<evidence type="ECO:0000313" key="1">
    <source>
        <dbReference type="EMBL" id="KAK5975575.1"/>
    </source>
</evidence>
<gene>
    <name evidence="1" type="ORF">GCK32_001236</name>
</gene>
<proteinExistence type="predicted"/>
<keyword evidence="2" id="KW-1185">Reference proteome</keyword>
<dbReference type="EMBL" id="WIXE01012892">
    <property type="protein sequence ID" value="KAK5975575.1"/>
    <property type="molecule type" value="Genomic_DNA"/>
</dbReference>
<organism evidence="1 2">
    <name type="scientific">Trichostrongylus colubriformis</name>
    <name type="common">Black scour worm</name>
    <dbReference type="NCBI Taxonomy" id="6319"/>
    <lineage>
        <taxon>Eukaryota</taxon>
        <taxon>Metazoa</taxon>
        <taxon>Ecdysozoa</taxon>
        <taxon>Nematoda</taxon>
        <taxon>Chromadorea</taxon>
        <taxon>Rhabditida</taxon>
        <taxon>Rhabditina</taxon>
        <taxon>Rhabditomorpha</taxon>
        <taxon>Strongyloidea</taxon>
        <taxon>Trichostrongylidae</taxon>
        <taxon>Trichostrongylus</taxon>
    </lineage>
</organism>
<protein>
    <submittedName>
        <fullName evidence="1">Uncharacterized protein</fullName>
    </submittedName>
</protein>
<evidence type="ECO:0000313" key="2">
    <source>
        <dbReference type="Proteomes" id="UP001331761"/>
    </source>
</evidence>
<sequence>MQNTEPTVPESTPAVEVEAPVKLPARYEMELMVMRHQSMTVTLEDYPVCISGGPDIEASNPCYFCNALEC</sequence>
<name>A0AAN8FEK7_TRICO</name>